<dbReference type="Proteomes" id="UP000015101">
    <property type="component" value="Unassembled WGS sequence"/>
</dbReference>
<evidence type="ECO:0000313" key="12">
    <source>
        <dbReference type="EnsemblMetazoa" id="HelroP68926"/>
    </source>
</evidence>
<evidence type="ECO:0000313" key="11">
    <source>
        <dbReference type="EMBL" id="ESN94514.1"/>
    </source>
</evidence>
<evidence type="ECO:0000256" key="5">
    <source>
        <dbReference type="ARBA" id="ARBA00022679"/>
    </source>
</evidence>
<dbReference type="InterPro" id="IPR020618">
    <property type="entry name" value="Adenyl_kinase_AK6"/>
</dbReference>
<dbReference type="AlphaFoldDB" id="T1FZL9"/>
<feature type="binding site" evidence="10">
    <location>
        <position position="12"/>
    </location>
    <ligand>
        <name>ATP</name>
        <dbReference type="ChEBI" id="CHEBI:30616"/>
    </ligand>
</feature>
<comment type="catalytic activity">
    <reaction evidence="10">
        <text>ATP + H2O = ADP + phosphate + H(+)</text>
        <dbReference type="Rhea" id="RHEA:13065"/>
        <dbReference type="ChEBI" id="CHEBI:15377"/>
        <dbReference type="ChEBI" id="CHEBI:15378"/>
        <dbReference type="ChEBI" id="CHEBI:30616"/>
        <dbReference type="ChEBI" id="CHEBI:43474"/>
        <dbReference type="ChEBI" id="CHEBI:456216"/>
    </reaction>
</comment>
<feature type="binding site" evidence="10">
    <location>
        <position position="11"/>
    </location>
    <ligand>
        <name>ATP</name>
        <dbReference type="ChEBI" id="CHEBI:30616"/>
    </ligand>
</feature>
<organism evidence="12 13">
    <name type="scientific">Helobdella robusta</name>
    <name type="common">Californian leech</name>
    <dbReference type="NCBI Taxonomy" id="6412"/>
    <lineage>
        <taxon>Eukaryota</taxon>
        <taxon>Metazoa</taxon>
        <taxon>Spiralia</taxon>
        <taxon>Lophotrochozoa</taxon>
        <taxon>Annelida</taxon>
        <taxon>Clitellata</taxon>
        <taxon>Hirudinea</taxon>
        <taxon>Rhynchobdellida</taxon>
        <taxon>Glossiphoniidae</taxon>
        <taxon>Helobdella</taxon>
    </lineage>
</organism>
<evidence type="ECO:0000256" key="7">
    <source>
        <dbReference type="ARBA" id="ARBA00022777"/>
    </source>
</evidence>
<feature type="region of interest" description="LID" evidence="10">
    <location>
        <begin position="104"/>
        <end position="114"/>
    </location>
</feature>
<dbReference type="Pfam" id="PF13238">
    <property type="entry name" value="AAA_18"/>
    <property type="match status" value="1"/>
</dbReference>
<dbReference type="GO" id="GO:0005524">
    <property type="term" value="F:ATP binding"/>
    <property type="evidence" value="ECO:0000318"/>
    <property type="project" value="GO_Central"/>
</dbReference>
<dbReference type="EC" id="2.7.4.3" evidence="10"/>
<dbReference type="EnsemblMetazoa" id="HelroT68926">
    <property type="protein sequence ID" value="HelroP68926"/>
    <property type="gene ID" value="HelroG68926"/>
</dbReference>
<dbReference type="GO" id="GO:0005634">
    <property type="term" value="C:nucleus"/>
    <property type="evidence" value="ECO:0000318"/>
    <property type="project" value="GO_Central"/>
</dbReference>
<reference evidence="12" key="3">
    <citation type="submission" date="2015-06" db="UniProtKB">
        <authorList>
            <consortium name="EnsemblMetazoa"/>
        </authorList>
    </citation>
    <scope>IDENTIFICATION</scope>
</reference>
<dbReference type="GeneID" id="20214267"/>
<feature type="binding site" evidence="10">
    <location>
        <position position="14"/>
    </location>
    <ligand>
        <name>ATP</name>
        <dbReference type="ChEBI" id="CHEBI:30616"/>
    </ligand>
</feature>
<dbReference type="HAMAP" id="MF_00039">
    <property type="entry name" value="Adenylate_kinase_AK6"/>
    <property type="match status" value="1"/>
</dbReference>
<dbReference type="FunFam" id="3.40.50.300:FF:000372">
    <property type="entry name" value="Adenylate kinase isoenzyme 6 homolog"/>
    <property type="match status" value="1"/>
</dbReference>
<protein>
    <recommendedName>
        <fullName evidence="10">Adenylate kinase isoenzyme 6 homolog</fullName>
        <shortName evidence="10">AK6</shortName>
        <ecNumber evidence="10">2.7.4.3</ecNumber>
    </recommendedName>
    <alternativeName>
        <fullName evidence="10">Dual activity adenylate kinase/ATPase</fullName>
        <shortName evidence="10">AK/ATPase</shortName>
    </alternativeName>
</protein>
<dbReference type="InParanoid" id="T1FZL9"/>
<dbReference type="EMBL" id="AMQM01001645">
    <property type="status" value="NOT_ANNOTATED_CDS"/>
    <property type="molecule type" value="Genomic_DNA"/>
</dbReference>
<dbReference type="GO" id="GO:0004017">
    <property type="term" value="F:AMP kinase activity"/>
    <property type="evidence" value="ECO:0000318"/>
    <property type="project" value="GO_Central"/>
</dbReference>
<dbReference type="OMA" id="QCEIFGT"/>
<keyword evidence="9 10" id="KW-0539">Nucleus</keyword>
<evidence type="ECO:0000256" key="1">
    <source>
        <dbReference type="ARBA" id="ARBA00000582"/>
    </source>
</evidence>
<keyword evidence="3 10" id="KW-0690">Ribosome biogenesis</keyword>
<evidence type="ECO:0000256" key="6">
    <source>
        <dbReference type="ARBA" id="ARBA00022741"/>
    </source>
</evidence>
<evidence type="ECO:0000256" key="4">
    <source>
        <dbReference type="ARBA" id="ARBA00022552"/>
    </source>
</evidence>
<dbReference type="STRING" id="6412.T1FZL9"/>
<dbReference type="GO" id="GO:0006364">
    <property type="term" value="P:rRNA processing"/>
    <property type="evidence" value="ECO:0007669"/>
    <property type="project" value="UniProtKB-KW"/>
</dbReference>
<feature type="binding site" evidence="10">
    <location>
        <position position="13"/>
    </location>
    <ligand>
        <name>ATP</name>
        <dbReference type="ChEBI" id="CHEBI:30616"/>
    </ligand>
</feature>
<evidence type="ECO:0000256" key="2">
    <source>
        <dbReference type="ARBA" id="ARBA00022490"/>
    </source>
</evidence>
<proteinExistence type="inferred from homology"/>
<keyword evidence="13" id="KW-1185">Reference proteome</keyword>
<name>T1FZL9_HELRO</name>
<comment type="subcellular location">
    <subcellularLocation>
        <location evidence="10">Cytoplasm</location>
    </subcellularLocation>
    <subcellularLocation>
        <location evidence="10">Nucleus</location>
    </subcellularLocation>
</comment>
<keyword evidence="2 10" id="KW-0963">Cytoplasm</keyword>
<feature type="binding site" evidence="10">
    <location>
        <position position="9"/>
    </location>
    <ligand>
        <name>ATP</name>
        <dbReference type="ChEBI" id="CHEBI:30616"/>
    </ligand>
</feature>
<comment type="catalytic activity">
    <reaction evidence="1 10">
        <text>AMP + ATP = 2 ADP</text>
        <dbReference type="Rhea" id="RHEA:12973"/>
        <dbReference type="ChEBI" id="CHEBI:30616"/>
        <dbReference type="ChEBI" id="CHEBI:456215"/>
        <dbReference type="ChEBI" id="CHEBI:456216"/>
        <dbReference type="EC" id="2.7.4.3"/>
    </reaction>
</comment>
<keyword evidence="5 10" id="KW-0808">Transferase</keyword>
<dbReference type="PANTHER" id="PTHR12595">
    <property type="entry name" value="POS9-ACTIVATING FACTOR FAP7-RELATED"/>
    <property type="match status" value="1"/>
</dbReference>
<evidence type="ECO:0000313" key="13">
    <source>
        <dbReference type="Proteomes" id="UP000015101"/>
    </source>
</evidence>
<dbReference type="eggNOG" id="KOG3347">
    <property type="taxonomic scope" value="Eukaryota"/>
</dbReference>
<dbReference type="Gene3D" id="3.40.50.300">
    <property type="entry name" value="P-loop containing nucleotide triphosphate hydrolases"/>
    <property type="match status" value="1"/>
</dbReference>
<dbReference type="RefSeq" id="XP_009027228.1">
    <property type="nucleotide sequence ID" value="XM_009028980.1"/>
</dbReference>
<dbReference type="OrthoDB" id="10251185at2759"/>
<accession>T1FZL9</accession>
<dbReference type="PANTHER" id="PTHR12595:SF0">
    <property type="entry name" value="ADENYLATE KINASE ISOENZYME 6"/>
    <property type="match status" value="1"/>
</dbReference>
<keyword evidence="4 10" id="KW-0698">rRNA processing</keyword>
<comment type="similarity">
    <text evidence="10">Belongs to the adenylate kinase family. AK6 subfamily.</text>
</comment>
<keyword evidence="8 10" id="KW-0067">ATP-binding</keyword>
<dbReference type="GO" id="GO:0042274">
    <property type="term" value="P:ribosomal small subunit biogenesis"/>
    <property type="evidence" value="ECO:0007669"/>
    <property type="project" value="UniProtKB-UniRule"/>
</dbReference>
<feature type="binding site" evidence="10">
    <location>
        <position position="105"/>
    </location>
    <ligand>
        <name>ATP</name>
        <dbReference type="ChEBI" id="CHEBI:30616"/>
    </ligand>
</feature>
<gene>
    <name evidence="12" type="primary">20214267</name>
    <name evidence="11" type="ORF">HELRODRAFT_68926</name>
</gene>
<comment type="subunit">
    <text evidence="10">Monomer and homodimer. Interacts with small ribosomal subunit protein uS11. Not a structural component of 43S pre-ribosomes, but transiently interacts with them by binding to uS11.</text>
</comment>
<keyword evidence="6 10" id="KW-0547">Nucleotide-binding</keyword>
<feature type="region of interest" description="NMPbind" evidence="10">
    <location>
        <begin position="29"/>
        <end position="52"/>
    </location>
</feature>
<evidence type="ECO:0000256" key="10">
    <source>
        <dbReference type="HAMAP-Rule" id="MF_03173"/>
    </source>
</evidence>
<dbReference type="EMBL" id="KB097571">
    <property type="protein sequence ID" value="ESN94514.1"/>
    <property type="molecule type" value="Genomic_DNA"/>
</dbReference>
<dbReference type="InterPro" id="IPR027417">
    <property type="entry name" value="P-loop_NTPase"/>
</dbReference>
<reference evidence="11 13" key="2">
    <citation type="journal article" date="2013" name="Nature">
        <title>Insights into bilaterian evolution from three spiralian genomes.</title>
        <authorList>
            <person name="Simakov O."/>
            <person name="Marletaz F."/>
            <person name="Cho S.J."/>
            <person name="Edsinger-Gonzales E."/>
            <person name="Havlak P."/>
            <person name="Hellsten U."/>
            <person name="Kuo D.H."/>
            <person name="Larsson T."/>
            <person name="Lv J."/>
            <person name="Arendt D."/>
            <person name="Savage R."/>
            <person name="Osoegawa K."/>
            <person name="de Jong P."/>
            <person name="Grimwood J."/>
            <person name="Chapman J.A."/>
            <person name="Shapiro H."/>
            <person name="Aerts A."/>
            <person name="Otillar R.P."/>
            <person name="Terry A.Y."/>
            <person name="Boore J.L."/>
            <person name="Grigoriev I.V."/>
            <person name="Lindberg D.R."/>
            <person name="Seaver E.C."/>
            <person name="Weisblat D.A."/>
            <person name="Putnam N.H."/>
            <person name="Rokhsar D.S."/>
        </authorList>
    </citation>
    <scope>NUCLEOTIDE SEQUENCE</scope>
</reference>
<dbReference type="GO" id="GO:0005737">
    <property type="term" value="C:cytoplasm"/>
    <property type="evidence" value="ECO:0000318"/>
    <property type="project" value="GO_Central"/>
</dbReference>
<dbReference type="CTD" id="20214267"/>
<evidence type="ECO:0000256" key="3">
    <source>
        <dbReference type="ARBA" id="ARBA00022517"/>
    </source>
</evidence>
<dbReference type="SUPFAM" id="SSF52540">
    <property type="entry name" value="P-loop containing nucleoside triphosphate hydrolases"/>
    <property type="match status" value="1"/>
</dbReference>
<dbReference type="FunCoup" id="T1FZL9">
    <property type="interactions" value="1605"/>
</dbReference>
<dbReference type="GO" id="GO:0016887">
    <property type="term" value="F:ATP hydrolysis activity"/>
    <property type="evidence" value="ECO:0007669"/>
    <property type="project" value="UniProtKB-UniRule"/>
</dbReference>
<keyword evidence="7 10" id="KW-0418">Kinase</keyword>
<evidence type="ECO:0000256" key="9">
    <source>
        <dbReference type="ARBA" id="ARBA00023242"/>
    </source>
</evidence>
<dbReference type="HOGENOM" id="CLU_079096_3_1_1"/>
<evidence type="ECO:0000256" key="8">
    <source>
        <dbReference type="ARBA" id="ARBA00022840"/>
    </source>
</evidence>
<comment type="function">
    <text evidence="10">Broad-specificity nucleoside monophosphate (NMP) kinase that catalyzes the reversible transfer of the terminal phosphate group between nucleoside triphosphates and monophosphates. Has also ATPase activity. Involved in the late cytoplasmic maturation steps of the 40S ribosomal particles, specifically 18S rRNA maturation. While NMP activity is not required for ribosome maturation, ATPase activity is. Associates transiently with small ribosomal subunit protein uS11. ATP hydrolysis breaks the interaction with uS11. May temporarily remove uS11 from the ribosome to enable a conformational change of the ribosomal RNA that is needed for the final maturation step of the small ribosomal subunit. Its NMP activity may have a role in nuclear energy homeostasis.</text>
</comment>
<reference evidence="13" key="1">
    <citation type="submission" date="2012-12" db="EMBL/GenBank/DDBJ databases">
        <authorList>
            <person name="Hellsten U."/>
            <person name="Grimwood J."/>
            <person name="Chapman J.A."/>
            <person name="Shapiro H."/>
            <person name="Aerts A."/>
            <person name="Otillar R.P."/>
            <person name="Terry A.Y."/>
            <person name="Boore J.L."/>
            <person name="Simakov O."/>
            <person name="Marletaz F."/>
            <person name="Cho S.-J."/>
            <person name="Edsinger-Gonzales E."/>
            <person name="Havlak P."/>
            <person name="Kuo D.-H."/>
            <person name="Larsson T."/>
            <person name="Lv J."/>
            <person name="Arendt D."/>
            <person name="Savage R."/>
            <person name="Osoegawa K."/>
            <person name="de Jong P."/>
            <person name="Lindberg D.R."/>
            <person name="Seaver E.C."/>
            <person name="Weisblat D.A."/>
            <person name="Putnam N.H."/>
            <person name="Grigoriev I.V."/>
            <person name="Rokhsar D.S."/>
        </authorList>
    </citation>
    <scope>NUCLEOTIDE SEQUENCE</scope>
</reference>
<dbReference type="KEGG" id="hro:HELRODRAFT_68926"/>
<sequence>NILLKGTPGTGKSTLGLELSERLKFDYICVGDIAKKEELYNGYDEEYQCPFLDEDKVVDELEERLSRGKCIVDYHSCEFFPERWFDIVFVLRTDTNILYDRLEKRGYSEKKLQDNVQCEIFQTILEEARSSYREEIVHELKSNVPSDMESNIERIVEWTKLYRTNNGLS</sequence>
<comment type="caution">
    <text evidence="10">Lacks conserved residue(s) required for the propagation of feature annotation.</text>
</comment>